<name>A0A916XTZ9_9HYPH</name>
<dbReference type="PANTHER" id="PTHR30576:SF10">
    <property type="entry name" value="SLL5057 PROTEIN"/>
    <property type="match status" value="1"/>
</dbReference>
<reference evidence="4" key="1">
    <citation type="journal article" date="2014" name="Int. J. Syst. Evol. Microbiol.">
        <title>Complete genome sequence of Corynebacterium casei LMG S-19264T (=DSM 44701T), isolated from a smear-ripened cheese.</title>
        <authorList>
            <consortium name="US DOE Joint Genome Institute (JGI-PGF)"/>
            <person name="Walter F."/>
            <person name="Albersmeier A."/>
            <person name="Kalinowski J."/>
            <person name="Ruckert C."/>
        </authorList>
    </citation>
    <scope>NUCLEOTIDE SEQUENCE</scope>
    <source>
        <strain evidence="4">CGMCC 1.15493</strain>
    </source>
</reference>
<evidence type="ECO:0000313" key="4">
    <source>
        <dbReference type="EMBL" id="GGD11286.1"/>
    </source>
</evidence>
<dbReference type="Proteomes" id="UP000613160">
    <property type="component" value="Unassembled WGS sequence"/>
</dbReference>
<keyword evidence="4" id="KW-0808">Transferase</keyword>
<dbReference type="PANTHER" id="PTHR30576">
    <property type="entry name" value="COLANIC BIOSYNTHESIS UDP-GLUCOSE LIPID CARRIER TRANSFERASE"/>
    <property type="match status" value="1"/>
</dbReference>
<reference evidence="4" key="2">
    <citation type="submission" date="2020-09" db="EMBL/GenBank/DDBJ databases">
        <authorList>
            <person name="Sun Q."/>
            <person name="Zhou Y."/>
        </authorList>
    </citation>
    <scope>NUCLEOTIDE SEQUENCE</scope>
    <source>
        <strain evidence="4">CGMCC 1.15493</strain>
    </source>
</reference>
<comment type="similarity">
    <text evidence="1">Belongs to the bacterial sugar transferase family.</text>
</comment>
<proteinExistence type="inferred from homology"/>
<dbReference type="RefSeq" id="WP_188849733.1">
    <property type="nucleotide sequence ID" value="NZ_BMJJ01000002.1"/>
</dbReference>
<dbReference type="GO" id="GO:0000271">
    <property type="term" value="P:polysaccharide biosynthetic process"/>
    <property type="evidence" value="ECO:0007669"/>
    <property type="project" value="UniProtKB-KW"/>
</dbReference>
<dbReference type="GO" id="GO:0016780">
    <property type="term" value="F:phosphotransferase activity, for other substituted phosphate groups"/>
    <property type="evidence" value="ECO:0007669"/>
    <property type="project" value="TreeGrafter"/>
</dbReference>
<accession>A0A916XTZ9</accession>
<dbReference type="InterPro" id="IPR003362">
    <property type="entry name" value="Bact_transf"/>
</dbReference>
<comment type="caution">
    <text evidence="4">The sequence shown here is derived from an EMBL/GenBank/DDBJ whole genome shotgun (WGS) entry which is preliminary data.</text>
</comment>
<evidence type="ECO:0000259" key="3">
    <source>
        <dbReference type="Pfam" id="PF02397"/>
    </source>
</evidence>
<protein>
    <submittedName>
        <fullName evidence="4">Sugar transferase</fullName>
    </submittedName>
</protein>
<dbReference type="AlphaFoldDB" id="A0A916XTZ9"/>
<sequence length="183" mass="19873">MKRLFDLSASLAALVLFGWAIVVLAVLVRRDSPGPGIFAQNRVGRGGKVFRCYKLRTMRLGTVEAASHETPVAAVTPLGLKLRRLKLDELPQLINVLRGEMSFVGPRPCLPVQTVLIAERARKGVDAVRPGITGLAQVQGVDMSDPVRLAAIDADYVRRQSFFGDLALIVRTVFGGGQGDRVR</sequence>
<dbReference type="Pfam" id="PF02397">
    <property type="entry name" value="Bac_transf"/>
    <property type="match status" value="1"/>
</dbReference>
<evidence type="ECO:0000256" key="1">
    <source>
        <dbReference type="ARBA" id="ARBA00006464"/>
    </source>
</evidence>
<dbReference type="EMBL" id="BMJJ01000002">
    <property type="protein sequence ID" value="GGD11286.1"/>
    <property type="molecule type" value="Genomic_DNA"/>
</dbReference>
<gene>
    <name evidence="4" type="ORF">GCM10011335_12870</name>
</gene>
<evidence type="ECO:0000313" key="5">
    <source>
        <dbReference type="Proteomes" id="UP000613160"/>
    </source>
</evidence>
<feature type="domain" description="Bacterial sugar transferase" evidence="3">
    <location>
        <begin position="2"/>
        <end position="174"/>
    </location>
</feature>
<keyword evidence="5" id="KW-1185">Reference proteome</keyword>
<organism evidence="4 5">
    <name type="scientific">Aureimonas glaciei</name>
    <dbReference type="NCBI Taxonomy" id="1776957"/>
    <lineage>
        <taxon>Bacteria</taxon>
        <taxon>Pseudomonadati</taxon>
        <taxon>Pseudomonadota</taxon>
        <taxon>Alphaproteobacteria</taxon>
        <taxon>Hyphomicrobiales</taxon>
        <taxon>Aurantimonadaceae</taxon>
        <taxon>Aureimonas</taxon>
    </lineage>
</organism>
<keyword evidence="2" id="KW-0270">Exopolysaccharide synthesis</keyword>
<evidence type="ECO:0000256" key="2">
    <source>
        <dbReference type="ARBA" id="ARBA00023169"/>
    </source>
</evidence>